<evidence type="ECO:0000313" key="3">
    <source>
        <dbReference type="EMBL" id="KIM78705.1"/>
    </source>
</evidence>
<gene>
    <name evidence="3" type="ORF">PILCRDRAFT_90478</name>
</gene>
<feature type="region of interest" description="Disordered" evidence="1">
    <location>
        <begin position="358"/>
        <end position="380"/>
    </location>
</feature>
<dbReference type="Proteomes" id="UP000054166">
    <property type="component" value="Unassembled WGS sequence"/>
</dbReference>
<protein>
    <submittedName>
        <fullName evidence="3">Uncharacterized protein</fullName>
    </submittedName>
</protein>
<reference evidence="3 4" key="1">
    <citation type="submission" date="2014-04" db="EMBL/GenBank/DDBJ databases">
        <authorList>
            <consortium name="DOE Joint Genome Institute"/>
            <person name="Kuo A."/>
            <person name="Tarkka M."/>
            <person name="Buscot F."/>
            <person name="Kohler A."/>
            <person name="Nagy L.G."/>
            <person name="Floudas D."/>
            <person name="Copeland A."/>
            <person name="Barry K.W."/>
            <person name="Cichocki N."/>
            <person name="Veneault-Fourrey C."/>
            <person name="LaButti K."/>
            <person name="Lindquist E.A."/>
            <person name="Lipzen A."/>
            <person name="Lundell T."/>
            <person name="Morin E."/>
            <person name="Murat C."/>
            <person name="Sun H."/>
            <person name="Tunlid A."/>
            <person name="Henrissat B."/>
            <person name="Grigoriev I.V."/>
            <person name="Hibbett D.S."/>
            <person name="Martin F."/>
            <person name="Nordberg H.P."/>
            <person name="Cantor M.N."/>
            <person name="Hua S.X."/>
        </authorList>
    </citation>
    <scope>NUCLEOTIDE SEQUENCE [LARGE SCALE GENOMIC DNA]</scope>
    <source>
        <strain evidence="3 4">F 1598</strain>
    </source>
</reference>
<sequence length="380" mass="41307">MACPQSTGGDKIGYQTGDFDLCSCSISKQNCATQYSVPPGSKNARFNASSCVPYPQWRTDGIGVCGWAGAPCSIASNTSNCYYTSFDFCENGFCVGGLNQTCLDGDRCLSNINCGQDGRCGGYRAWVRFGWQQYGDGINSTEVKLSCVSGSGYIDMSNMVRCTDPAANPVIHRSKIGPIVGGAVGGLAIIFAAVMLWYLRKKRSERSSLPYVTRRERVVEPSRFVDNGDPWFSPLVRSSGSQSNYDCPNLGPNAIRRPIFIAPQKYTHWQVHNFGTSTQPSSISLRRNETHQSDIEAECLSGQLTAIQDHEPTSLGSPSTPFRLMASTNNLVPTPGADVPLRTEVTLLRAQMERMESAAYNSAQPASLSDTDLPPAYPQH</sequence>
<dbReference type="AlphaFoldDB" id="A0A0C3F1R8"/>
<name>A0A0C3F1R8_PILCF</name>
<keyword evidence="2" id="KW-0472">Membrane</keyword>
<evidence type="ECO:0000256" key="2">
    <source>
        <dbReference type="SAM" id="Phobius"/>
    </source>
</evidence>
<keyword evidence="2" id="KW-0812">Transmembrane</keyword>
<keyword evidence="2" id="KW-1133">Transmembrane helix</keyword>
<proteinExistence type="predicted"/>
<feature type="compositionally biased region" description="Polar residues" evidence="1">
    <location>
        <begin position="359"/>
        <end position="370"/>
    </location>
</feature>
<evidence type="ECO:0000256" key="1">
    <source>
        <dbReference type="SAM" id="MobiDB-lite"/>
    </source>
</evidence>
<keyword evidence="4" id="KW-1185">Reference proteome</keyword>
<organism evidence="3 4">
    <name type="scientific">Piloderma croceum (strain F 1598)</name>
    <dbReference type="NCBI Taxonomy" id="765440"/>
    <lineage>
        <taxon>Eukaryota</taxon>
        <taxon>Fungi</taxon>
        <taxon>Dikarya</taxon>
        <taxon>Basidiomycota</taxon>
        <taxon>Agaricomycotina</taxon>
        <taxon>Agaricomycetes</taxon>
        <taxon>Agaricomycetidae</taxon>
        <taxon>Atheliales</taxon>
        <taxon>Atheliaceae</taxon>
        <taxon>Piloderma</taxon>
    </lineage>
</organism>
<dbReference type="HOGENOM" id="CLU_855453_0_0_1"/>
<feature type="transmembrane region" description="Helical" evidence="2">
    <location>
        <begin position="179"/>
        <end position="199"/>
    </location>
</feature>
<dbReference type="EMBL" id="KN833014">
    <property type="protein sequence ID" value="KIM78705.1"/>
    <property type="molecule type" value="Genomic_DNA"/>
</dbReference>
<evidence type="ECO:0000313" key="4">
    <source>
        <dbReference type="Proteomes" id="UP000054166"/>
    </source>
</evidence>
<accession>A0A0C3F1R8</accession>
<reference evidence="4" key="2">
    <citation type="submission" date="2015-01" db="EMBL/GenBank/DDBJ databases">
        <title>Evolutionary Origins and Diversification of the Mycorrhizal Mutualists.</title>
        <authorList>
            <consortium name="DOE Joint Genome Institute"/>
            <consortium name="Mycorrhizal Genomics Consortium"/>
            <person name="Kohler A."/>
            <person name="Kuo A."/>
            <person name="Nagy L.G."/>
            <person name="Floudas D."/>
            <person name="Copeland A."/>
            <person name="Barry K.W."/>
            <person name="Cichocki N."/>
            <person name="Veneault-Fourrey C."/>
            <person name="LaButti K."/>
            <person name="Lindquist E.A."/>
            <person name="Lipzen A."/>
            <person name="Lundell T."/>
            <person name="Morin E."/>
            <person name="Murat C."/>
            <person name="Riley R."/>
            <person name="Ohm R."/>
            <person name="Sun H."/>
            <person name="Tunlid A."/>
            <person name="Henrissat B."/>
            <person name="Grigoriev I.V."/>
            <person name="Hibbett D.S."/>
            <person name="Martin F."/>
        </authorList>
    </citation>
    <scope>NUCLEOTIDE SEQUENCE [LARGE SCALE GENOMIC DNA]</scope>
    <source>
        <strain evidence="4">F 1598</strain>
    </source>
</reference>
<dbReference type="InParanoid" id="A0A0C3F1R8"/>